<organism evidence="9 10">
    <name type="scientific">Artemisia annua</name>
    <name type="common">Sweet wormwood</name>
    <dbReference type="NCBI Taxonomy" id="35608"/>
    <lineage>
        <taxon>Eukaryota</taxon>
        <taxon>Viridiplantae</taxon>
        <taxon>Streptophyta</taxon>
        <taxon>Embryophyta</taxon>
        <taxon>Tracheophyta</taxon>
        <taxon>Spermatophyta</taxon>
        <taxon>Magnoliopsida</taxon>
        <taxon>eudicotyledons</taxon>
        <taxon>Gunneridae</taxon>
        <taxon>Pentapetalae</taxon>
        <taxon>asterids</taxon>
        <taxon>campanulids</taxon>
        <taxon>Asterales</taxon>
        <taxon>Asteraceae</taxon>
        <taxon>Asteroideae</taxon>
        <taxon>Anthemideae</taxon>
        <taxon>Artemisiinae</taxon>
        <taxon>Artemisia</taxon>
    </lineage>
</organism>
<evidence type="ECO:0000256" key="4">
    <source>
        <dbReference type="ARBA" id="ARBA00022692"/>
    </source>
</evidence>
<evidence type="ECO:0000256" key="1">
    <source>
        <dbReference type="ARBA" id="ARBA00004370"/>
    </source>
</evidence>
<evidence type="ECO:0000256" key="8">
    <source>
        <dbReference type="SAM" id="Phobius"/>
    </source>
</evidence>
<keyword evidence="10" id="KW-1185">Reference proteome</keyword>
<protein>
    <submittedName>
        <fullName evidence="9">Major facilitator superfamily protein</fullName>
    </submittedName>
</protein>
<dbReference type="SUPFAM" id="SSF103473">
    <property type="entry name" value="MFS general substrate transporter"/>
    <property type="match status" value="1"/>
</dbReference>
<comment type="subcellular location">
    <subcellularLocation>
        <location evidence="1">Membrane</location>
    </subcellularLocation>
</comment>
<proteinExistence type="inferred from homology"/>
<dbReference type="GO" id="GO:0015144">
    <property type="term" value="F:carbohydrate transmembrane transporter activity"/>
    <property type="evidence" value="ECO:0007669"/>
    <property type="project" value="InterPro"/>
</dbReference>
<sequence>MAPIRHATIHIRDCSIEVPRGLECLFQLLVTVDILFANIINYFTSSHPYGWRISLGGVAILTLFLAIESLAIVETPASLIERGHPEKGLATLRKIRGAEDLDHLLFQCQFATEVWGKVKGLAEMSGQGTNWHQIINDMVNSGNGNNIMSVVRRLLLAASVYNIWKERNGRIFRDVTRSSEDVFKGIVETVKTRLMSLTVRESMAVRRMESLWGITCKRVVS</sequence>
<dbReference type="PANTHER" id="PTHR23500">
    <property type="entry name" value="SOLUTE CARRIER FAMILY 2, FACILITATED GLUCOSE TRANSPORTER"/>
    <property type="match status" value="1"/>
</dbReference>
<dbReference type="Gene3D" id="1.20.1250.20">
    <property type="entry name" value="MFS general substrate transporter like domains"/>
    <property type="match status" value="1"/>
</dbReference>
<comment type="caution">
    <text evidence="9">The sequence shown here is derived from an EMBL/GenBank/DDBJ whole genome shotgun (WGS) entry which is preliminary data.</text>
</comment>
<comment type="similarity">
    <text evidence="7">Belongs to the major facilitator superfamily. Phosphate:H(+) symporter (TC 2.A.1.9) family.</text>
</comment>
<evidence type="ECO:0000256" key="3">
    <source>
        <dbReference type="ARBA" id="ARBA00022448"/>
    </source>
</evidence>
<evidence type="ECO:0000313" key="9">
    <source>
        <dbReference type="EMBL" id="PWA86606.1"/>
    </source>
</evidence>
<dbReference type="InterPro" id="IPR036259">
    <property type="entry name" value="MFS_trans_sf"/>
</dbReference>
<dbReference type="Proteomes" id="UP000245207">
    <property type="component" value="Unassembled WGS sequence"/>
</dbReference>
<feature type="transmembrane region" description="Helical" evidence="8">
    <location>
        <begin position="21"/>
        <end position="43"/>
    </location>
</feature>
<evidence type="ECO:0000256" key="2">
    <source>
        <dbReference type="ARBA" id="ARBA00010992"/>
    </source>
</evidence>
<dbReference type="Pfam" id="PF00083">
    <property type="entry name" value="Sugar_tr"/>
    <property type="match status" value="1"/>
</dbReference>
<keyword evidence="4 8" id="KW-0812">Transmembrane</keyword>
<dbReference type="EMBL" id="PKPP01000999">
    <property type="protein sequence ID" value="PWA86606.1"/>
    <property type="molecule type" value="Genomic_DNA"/>
</dbReference>
<keyword evidence="3" id="KW-0813">Transport</keyword>
<keyword evidence="6 8" id="KW-0472">Membrane</keyword>
<evidence type="ECO:0000313" key="10">
    <source>
        <dbReference type="Proteomes" id="UP000245207"/>
    </source>
</evidence>
<dbReference type="PANTHER" id="PTHR23500:SF511">
    <property type="entry name" value="SUGAR TRANSPORT PROTEIN 2"/>
    <property type="match status" value="1"/>
</dbReference>
<dbReference type="GO" id="GO:0016020">
    <property type="term" value="C:membrane"/>
    <property type="evidence" value="ECO:0007669"/>
    <property type="project" value="UniProtKB-SubCell"/>
</dbReference>
<evidence type="ECO:0000256" key="7">
    <source>
        <dbReference type="ARBA" id="ARBA00044504"/>
    </source>
</evidence>
<reference evidence="9 10" key="1">
    <citation type="journal article" date="2018" name="Mol. Plant">
        <title>The genome of Artemisia annua provides insight into the evolution of Asteraceae family and artemisinin biosynthesis.</title>
        <authorList>
            <person name="Shen Q."/>
            <person name="Zhang L."/>
            <person name="Liao Z."/>
            <person name="Wang S."/>
            <person name="Yan T."/>
            <person name="Shi P."/>
            <person name="Liu M."/>
            <person name="Fu X."/>
            <person name="Pan Q."/>
            <person name="Wang Y."/>
            <person name="Lv Z."/>
            <person name="Lu X."/>
            <person name="Zhang F."/>
            <person name="Jiang W."/>
            <person name="Ma Y."/>
            <person name="Chen M."/>
            <person name="Hao X."/>
            <person name="Li L."/>
            <person name="Tang Y."/>
            <person name="Lv G."/>
            <person name="Zhou Y."/>
            <person name="Sun X."/>
            <person name="Brodelius P.E."/>
            <person name="Rose J.K.C."/>
            <person name="Tang K."/>
        </authorList>
    </citation>
    <scope>NUCLEOTIDE SEQUENCE [LARGE SCALE GENOMIC DNA]</scope>
    <source>
        <strain evidence="10">cv. Huhao1</strain>
        <tissue evidence="9">Leaf</tissue>
    </source>
</reference>
<gene>
    <name evidence="9" type="ORF">CTI12_AA138710</name>
</gene>
<dbReference type="AlphaFoldDB" id="A0A2U1PLF9"/>
<accession>A0A2U1PLF9</accession>
<dbReference type="InterPro" id="IPR045262">
    <property type="entry name" value="STP/PLT_plant"/>
</dbReference>
<dbReference type="InterPro" id="IPR005828">
    <property type="entry name" value="MFS_sugar_transport-like"/>
</dbReference>
<evidence type="ECO:0000256" key="6">
    <source>
        <dbReference type="ARBA" id="ARBA00023136"/>
    </source>
</evidence>
<dbReference type="STRING" id="35608.A0A2U1PLF9"/>
<dbReference type="OrthoDB" id="5296287at2759"/>
<feature type="transmembrane region" description="Helical" evidence="8">
    <location>
        <begin position="49"/>
        <end position="73"/>
    </location>
</feature>
<name>A0A2U1PLF9_ARTAN</name>
<evidence type="ECO:0000256" key="5">
    <source>
        <dbReference type="ARBA" id="ARBA00022989"/>
    </source>
</evidence>
<keyword evidence="5 8" id="KW-1133">Transmembrane helix</keyword>
<comment type="similarity">
    <text evidence="2">Belongs to the major facilitator superfamily. Sugar transporter (TC 2.A.1.1) family.</text>
</comment>